<name>D7DSG1_METV3</name>
<keyword evidence="1" id="KW-0472">Membrane</keyword>
<reference evidence="2 3" key="1">
    <citation type="submission" date="2010-05" db="EMBL/GenBank/DDBJ databases">
        <title>Complete sequence of Methanococcus voltae A3.</title>
        <authorList>
            <consortium name="US DOE Joint Genome Institute"/>
            <person name="Lucas S."/>
            <person name="Copeland A."/>
            <person name="Lapidus A."/>
            <person name="Cheng J.-F."/>
            <person name="Bruce D."/>
            <person name="Goodwin L."/>
            <person name="Pitluck S."/>
            <person name="Lowry S."/>
            <person name="Clum A."/>
            <person name="Land M."/>
            <person name="Hauser L."/>
            <person name="Kyrpides N."/>
            <person name="Mikhailova N."/>
            <person name="Whitman W.B."/>
            <person name="Woyke T."/>
        </authorList>
    </citation>
    <scope>NUCLEOTIDE SEQUENCE [LARGE SCALE GENOMIC DNA]</scope>
    <source>
        <strain evidence="3">ATCC BAA-1334 / A3</strain>
    </source>
</reference>
<keyword evidence="3" id="KW-1185">Reference proteome</keyword>
<dbReference type="Proteomes" id="UP000007722">
    <property type="component" value="Chromosome"/>
</dbReference>
<protein>
    <submittedName>
        <fullName evidence="2">Uncharacterized protein</fullName>
    </submittedName>
</protein>
<dbReference type="OrthoDB" id="380815at2157"/>
<dbReference type="KEGG" id="mvo:Mvol_0411"/>
<feature type="transmembrane region" description="Helical" evidence="1">
    <location>
        <begin position="34"/>
        <end position="50"/>
    </location>
</feature>
<keyword evidence="1" id="KW-0812">Transmembrane</keyword>
<dbReference type="EMBL" id="CP002057">
    <property type="protein sequence ID" value="ADI36071.1"/>
    <property type="molecule type" value="Genomic_DNA"/>
</dbReference>
<gene>
    <name evidence="2" type="ordered locus">Mvol_0411</name>
</gene>
<keyword evidence="1" id="KW-1133">Transmembrane helix</keyword>
<evidence type="ECO:0000313" key="2">
    <source>
        <dbReference type="EMBL" id="ADI36071.1"/>
    </source>
</evidence>
<feature type="transmembrane region" description="Helical" evidence="1">
    <location>
        <begin position="56"/>
        <end position="73"/>
    </location>
</feature>
<dbReference type="AlphaFoldDB" id="D7DSG1"/>
<dbReference type="InParanoid" id="D7DSG1"/>
<sequence>MNNKNNVNQHNQKDKYLGMYTKTNSVKNNVSKNVAYQILINLTIISYSIYSNNFKLFLNFFIINLFVYGLIYFDKIINFIKIMQINCLKILKNNKYGENTKIFNNAFYKPLVMFLSSKKVEFPNQSKVIKIKPMGSYKSPSTQN</sequence>
<organism evidence="2 3">
    <name type="scientific">Methanococcus voltae (strain ATCC BAA-1334 / A3)</name>
    <dbReference type="NCBI Taxonomy" id="456320"/>
    <lineage>
        <taxon>Archaea</taxon>
        <taxon>Methanobacteriati</taxon>
        <taxon>Methanobacteriota</taxon>
        <taxon>Methanomada group</taxon>
        <taxon>Methanococci</taxon>
        <taxon>Methanococcales</taxon>
        <taxon>Methanococcaceae</taxon>
        <taxon>Methanococcus</taxon>
    </lineage>
</organism>
<evidence type="ECO:0000256" key="1">
    <source>
        <dbReference type="SAM" id="Phobius"/>
    </source>
</evidence>
<accession>D7DSG1</accession>
<dbReference type="HOGENOM" id="CLU_1792168_0_0_2"/>
<proteinExistence type="predicted"/>
<evidence type="ECO:0000313" key="3">
    <source>
        <dbReference type="Proteomes" id="UP000007722"/>
    </source>
</evidence>